<sequence length="223" mass="24108">MKSPNDSLDAAATATQRRRARGRPAASDAGGADVLLRNARAAFAKGGYHATSAREIARVSGVDAALVGHHFGSKETLWAAVVEQIADEVAPMIERIRALHETPELSPRQRVEQAMAFFIDQVFAMPDVGMFFSTAATEHGERLDFLIDRLVRPVHDVFLPLISRAMKAGEMPARDPEILFSMIANGVSKTVSYSHVLAAFSSLPARPAAFRREVLATAIAMLG</sequence>
<evidence type="ECO:0000256" key="4">
    <source>
        <dbReference type="PROSITE-ProRule" id="PRU00335"/>
    </source>
</evidence>
<name>A0A2A7S2E6_BURGA</name>
<dbReference type="InterPro" id="IPR009057">
    <property type="entry name" value="Homeodomain-like_sf"/>
</dbReference>
<evidence type="ECO:0000256" key="1">
    <source>
        <dbReference type="ARBA" id="ARBA00023015"/>
    </source>
</evidence>
<dbReference type="EMBL" id="PDDY01000004">
    <property type="protein sequence ID" value="PEH37662.1"/>
    <property type="molecule type" value="Genomic_DNA"/>
</dbReference>
<keyword evidence="3" id="KW-0804">Transcription</keyword>
<evidence type="ECO:0000256" key="2">
    <source>
        <dbReference type="ARBA" id="ARBA00023125"/>
    </source>
</evidence>
<dbReference type="InterPro" id="IPR050109">
    <property type="entry name" value="HTH-type_TetR-like_transc_reg"/>
</dbReference>
<dbReference type="Gene3D" id="1.10.357.10">
    <property type="entry name" value="Tetracycline Repressor, domain 2"/>
    <property type="match status" value="1"/>
</dbReference>
<dbReference type="Pfam" id="PF00440">
    <property type="entry name" value="TetR_N"/>
    <property type="match status" value="1"/>
</dbReference>
<evidence type="ECO:0000313" key="7">
    <source>
        <dbReference type="EMBL" id="PEH37662.1"/>
    </source>
</evidence>
<evidence type="ECO:0000259" key="6">
    <source>
        <dbReference type="PROSITE" id="PS50977"/>
    </source>
</evidence>
<gene>
    <name evidence="7" type="ORF">CRM94_24460</name>
</gene>
<accession>A0A2A7S2E6</accession>
<protein>
    <submittedName>
        <fullName evidence="7">TetR/AcrR family transcriptional regulator</fullName>
    </submittedName>
</protein>
<proteinExistence type="predicted"/>
<dbReference type="SUPFAM" id="SSF46689">
    <property type="entry name" value="Homeodomain-like"/>
    <property type="match status" value="1"/>
</dbReference>
<dbReference type="SUPFAM" id="SSF48498">
    <property type="entry name" value="Tetracyclin repressor-like, C-terminal domain"/>
    <property type="match status" value="1"/>
</dbReference>
<keyword evidence="2 4" id="KW-0238">DNA-binding</keyword>
<keyword evidence="1" id="KW-0805">Transcription regulation</keyword>
<dbReference type="PROSITE" id="PS50977">
    <property type="entry name" value="HTH_TETR_2"/>
    <property type="match status" value="1"/>
</dbReference>
<dbReference type="GO" id="GO:0000976">
    <property type="term" value="F:transcription cis-regulatory region binding"/>
    <property type="evidence" value="ECO:0007669"/>
    <property type="project" value="TreeGrafter"/>
</dbReference>
<feature type="DNA-binding region" description="H-T-H motif" evidence="4">
    <location>
        <begin position="52"/>
        <end position="71"/>
    </location>
</feature>
<evidence type="ECO:0000256" key="5">
    <source>
        <dbReference type="SAM" id="MobiDB-lite"/>
    </source>
</evidence>
<dbReference type="InterPro" id="IPR036271">
    <property type="entry name" value="Tet_transcr_reg_TetR-rel_C_sf"/>
</dbReference>
<organism evidence="7 8">
    <name type="scientific">Burkholderia gladioli</name>
    <name type="common">Pseudomonas marginata</name>
    <name type="synonym">Phytomonas marginata</name>
    <dbReference type="NCBI Taxonomy" id="28095"/>
    <lineage>
        <taxon>Bacteria</taxon>
        <taxon>Pseudomonadati</taxon>
        <taxon>Pseudomonadota</taxon>
        <taxon>Betaproteobacteria</taxon>
        <taxon>Burkholderiales</taxon>
        <taxon>Burkholderiaceae</taxon>
        <taxon>Burkholderia</taxon>
    </lineage>
</organism>
<dbReference type="PANTHER" id="PTHR30055:SF234">
    <property type="entry name" value="HTH-TYPE TRANSCRIPTIONAL REGULATOR BETI"/>
    <property type="match status" value="1"/>
</dbReference>
<dbReference type="RefSeq" id="WP_096748559.1">
    <property type="nucleotide sequence ID" value="NZ_CADEPO010000027.1"/>
</dbReference>
<dbReference type="GO" id="GO:0003700">
    <property type="term" value="F:DNA-binding transcription factor activity"/>
    <property type="evidence" value="ECO:0007669"/>
    <property type="project" value="TreeGrafter"/>
</dbReference>
<comment type="caution">
    <text evidence="7">The sequence shown here is derived from an EMBL/GenBank/DDBJ whole genome shotgun (WGS) entry which is preliminary data.</text>
</comment>
<dbReference type="InterPro" id="IPR001647">
    <property type="entry name" value="HTH_TetR"/>
</dbReference>
<dbReference type="Proteomes" id="UP000220629">
    <property type="component" value="Unassembled WGS sequence"/>
</dbReference>
<reference evidence="8" key="1">
    <citation type="submission" date="2017-09" db="EMBL/GenBank/DDBJ databases">
        <title>FDA dAtabase for Regulatory Grade micrObial Sequences (FDA-ARGOS): Supporting development and validation of Infectious Disease Dx tests.</title>
        <authorList>
            <person name="Minogue T."/>
            <person name="Wolcott M."/>
            <person name="Wasieloski L."/>
            <person name="Aguilar W."/>
            <person name="Moore D."/>
            <person name="Tallon L."/>
            <person name="Sadzewicz L."/>
            <person name="Ott S."/>
            <person name="Zhao X."/>
            <person name="Nagaraj S."/>
            <person name="Vavikolanu K."/>
            <person name="Aluvathingal J."/>
            <person name="Nadendla S."/>
            <person name="Sichtig H."/>
        </authorList>
    </citation>
    <scope>NUCLEOTIDE SEQUENCE [LARGE SCALE GENOMIC DNA]</scope>
    <source>
        <strain evidence="8">FDAARGOS_390</strain>
    </source>
</reference>
<feature type="domain" description="HTH tetR-type" evidence="6">
    <location>
        <begin position="29"/>
        <end position="89"/>
    </location>
</feature>
<evidence type="ECO:0000313" key="8">
    <source>
        <dbReference type="Proteomes" id="UP000220629"/>
    </source>
</evidence>
<feature type="region of interest" description="Disordered" evidence="5">
    <location>
        <begin position="1"/>
        <end position="29"/>
    </location>
</feature>
<dbReference type="AlphaFoldDB" id="A0A2A7S2E6"/>
<dbReference type="PANTHER" id="PTHR30055">
    <property type="entry name" value="HTH-TYPE TRANSCRIPTIONAL REGULATOR RUTR"/>
    <property type="match status" value="1"/>
</dbReference>
<evidence type="ECO:0000256" key="3">
    <source>
        <dbReference type="ARBA" id="ARBA00023163"/>
    </source>
</evidence>